<dbReference type="InterPro" id="IPR051327">
    <property type="entry name" value="MATE_MepA_subfamily"/>
</dbReference>
<keyword evidence="9" id="KW-0046">Antibiotic resistance</keyword>
<evidence type="ECO:0000256" key="1">
    <source>
        <dbReference type="ARBA" id="ARBA00004651"/>
    </source>
</evidence>
<keyword evidence="7 10" id="KW-1133">Transmembrane helix</keyword>
<evidence type="ECO:0000313" key="11">
    <source>
        <dbReference type="EMBL" id="RHF73171.1"/>
    </source>
</evidence>
<evidence type="ECO:0000256" key="5">
    <source>
        <dbReference type="ARBA" id="ARBA00022475"/>
    </source>
</evidence>
<proteinExistence type="inferred from homology"/>
<dbReference type="PIRSF" id="PIRSF006603">
    <property type="entry name" value="DinF"/>
    <property type="match status" value="1"/>
</dbReference>
<keyword evidence="4" id="KW-0813">Transport</keyword>
<feature type="transmembrane region" description="Helical" evidence="10">
    <location>
        <begin position="138"/>
        <end position="159"/>
    </location>
</feature>
<dbReference type="GO" id="GO:0015297">
    <property type="term" value="F:antiporter activity"/>
    <property type="evidence" value="ECO:0007669"/>
    <property type="project" value="InterPro"/>
</dbReference>
<keyword evidence="8 10" id="KW-0472">Membrane</keyword>
<dbReference type="NCBIfam" id="TIGR00797">
    <property type="entry name" value="matE"/>
    <property type="match status" value="1"/>
</dbReference>
<accession>A0A414PXG5</accession>
<dbReference type="GO" id="GO:0005886">
    <property type="term" value="C:plasma membrane"/>
    <property type="evidence" value="ECO:0007669"/>
    <property type="project" value="UniProtKB-SubCell"/>
</dbReference>
<evidence type="ECO:0000256" key="3">
    <source>
        <dbReference type="ARBA" id="ARBA00022106"/>
    </source>
</evidence>
<feature type="transmembrane region" description="Helical" evidence="10">
    <location>
        <begin position="94"/>
        <end position="118"/>
    </location>
</feature>
<dbReference type="GeneID" id="62762159"/>
<feature type="transmembrane region" description="Helical" evidence="10">
    <location>
        <begin position="425"/>
        <end position="443"/>
    </location>
</feature>
<dbReference type="CDD" id="cd13143">
    <property type="entry name" value="MATE_MepA_like"/>
    <property type="match status" value="1"/>
</dbReference>
<comment type="similarity">
    <text evidence="2">Belongs to the multi antimicrobial extrusion (MATE) (TC 2.A.66.1) family. MepA subfamily.</text>
</comment>
<feature type="transmembrane region" description="Helical" evidence="10">
    <location>
        <begin position="171"/>
        <end position="190"/>
    </location>
</feature>
<dbReference type="GO" id="GO:0042910">
    <property type="term" value="F:xenobiotic transmembrane transporter activity"/>
    <property type="evidence" value="ECO:0007669"/>
    <property type="project" value="InterPro"/>
</dbReference>
<feature type="transmembrane region" description="Helical" evidence="10">
    <location>
        <begin position="395"/>
        <end position="413"/>
    </location>
</feature>
<keyword evidence="6 10" id="KW-0812">Transmembrane</keyword>
<feature type="transmembrane region" description="Helical" evidence="10">
    <location>
        <begin position="196"/>
        <end position="217"/>
    </location>
</feature>
<evidence type="ECO:0000256" key="7">
    <source>
        <dbReference type="ARBA" id="ARBA00022989"/>
    </source>
</evidence>
<organism evidence="11 12">
    <name type="scientific">Fusobacterium mortiferum</name>
    <dbReference type="NCBI Taxonomy" id="850"/>
    <lineage>
        <taxon>Bacteria</taxon>
        <taxon>Fusobacteriati</taxon>
        <taxon>Fusobacteriota</taxon>
        <taxon>Fusobacteriia</taxon>
        <taxon>Fusobacteriales</taxon>
        <taxon>Fusobacteriaceae</taxon>
        <taxon>Fusobacterium</taxon>
    </lineage>
</organism>
<dbReference type="GO" id="GO:0046677">
    <property type="term" value="P:response to antibiotic"/>
    <property type="evidence" value="ECO:0007669"/>
    <property type="project" value="UniProtKB-KW"/>
</dbReference>
<dbReference type="InterPro" id="IPR002528">
    <property type="entry name" value="MATE_fam"/>
</dbReference>
<dbReference type="RefSeq" id="WP_005882872.1">
    <property type="nucleotide sequence ID" value="NZ_CABMMQ010000003.1"/>
</dbReference>
<comment type="subcellular location">
    <subcellularLocation>
        <location evidence="1">Cell membrane</location>
        <topology evidence="1">Multi-pass membrane protein</topology>
    </subcellularLocation>
</comment>
<feature type="transmembrane region" description="Helical" evidence="10">
    <location>
        <begin position="318"/>
        <end position="339"/>
    </location>
</feature>
<feature type="transmembrane region" description="Helical" evidence="10">
    <location>
        <begin position="48"/>
        <end position="73"/>
    </location>
</feature>
<dbReference type="Proteomes" id="UP000284676">
    <property type="component" value="Unassembled WGS sequence"/>
</dbReference>
<feature type="transmembrane region" description="Helical" evidence="10">
    <location>
        <begin position="363"/>
        <end position="383"/>
    </location>
</feature>
<evidence type="ECO:0000256" key="10">
    <source>
        <dbReference type="SAM" id="Phobius"/>
    </source>
</evidence>
<feature type="transmembrane region" description="Helical" evidence="10">
    <location>
        <begin position="12"/>
        <end position="36"/>
    </location>
</feature>
<dbReference type="InterPro" id="IPR045070">
    <property type="entry name" value="MATE_MepA-like"/>
</dbReference>
<evidence type="ECO:0000256" key="4">
    <source>
        <dbReference type="ARBA" id="ARBA00022448"/>
    </source>
</evidence>
<protein>
    <recommendedName>
        <fullName evidence="3">Multidrug export protein MepA</fullName>
    </recommendedName>
</protein>
<sequence length="454" mass="49818">MENKNDFSQGNIYKHIMGLAIPMTIAQMVQVLYNIVDRIYIGHLQGSSSLALTGLGLTFPIVTIVAAFTNLFGMGGAPLCSIARGKNDMERAEVIMGNTFILLIISSFILMLSSYIFMKPLLYIFGASDITYPYAAEYLKIYLLGTPFIMLGTGMNGFINSQGFGKIGMMTILLGAIINIILDPIFIFYFNLGISGAAIATIISQLLSVIWVMKFLLGDKTILKLNKKSMKLESELSKNIMGLGLAGFVMSATNGAVQIACNATLKGQGGDVYIGIMTVLSSIRDVIMLPIHGVTTGAQPVLGYNYGAKKYDRIKKGIFFITVVTVIYMLIAWIVVFIFPENFIKVFSSDNELLVKGIPAMNIYYFGFFMMAFQVAGQSIFVALGQSKQAVFFSLFRKIIVVVPLTLFLPYVANLGVKGVFLAEPISNFVGGTACYIAMLMTIRKILKDEREKI</sequence>
<gene>
    <name evidence="11" type="ORF">DW663_04800</name>
</gene>
<dbReference type="EMBL" id="QRHL01000005">
    <property type="protein sequence ID" value="RHF73171.1"/>
    <property type="molecule type" value="Genomic_DNA"/>
</dbReference>
<evidence type="ECO:0000256" key="8">
    <source>
        <dbReference type="ARBA" id="ARBA00023136"/>
    </source>
</evidence>
<evidence type="ECO:0000313" key="12">
    <source>
        <dbReference type="Proteomes" id="UP000284676"/>
    </source>
</evidence>
<dbReference type="AlphaFoldDB" id="A0A414PXG5"/>
<evidence type="ECO:0000256" key="6">
    <source>
        <dbReference type="ARBA" id="ARBA00022692"/>
    </source>
</evidence>
<reference evidence="11 12" key="1">
    <citation type="submission" date="2018-08" db="EMBL/GenBank/DDBJ databases">
        <title>A genome reference for cultivated species of the human gut microbiota.</title>
        <authorList>
            <person name="Zou Y."/>
            <person name="Xue W."/>
            <person name="Luo G."/>
        </authorList>
    </citation>
    <scope>NUCLEOTIDE SEQUENCE [LARGE SCALE GENOMIC DNA]</scope>
    <source>
        <strain evidence="11 12">AM25-1</strain>
    </source>
</reference>
<dbReference type="PANTHER" id="PTHR43823:SF3">
    <property type="entry name" value="MULTIDRUG EXPORT PROTEIN MEPA"/>
    <property type="match status" value="1"/>
</dbReference>
<name>A0A414PXG5_FUSMR</name>
<evidence type="ECO:0000256" key="2">
    <source>
        <dbReference type="ARBA" id="ARBA00008417"/>
    </source>
</evidence>
<comment type="caution">
    <text evidence="11">The sequence shown here is derived from an EMBL/GenBank/DDBJ whole genome shotgun (WGS) entry which is preliminary data.</text>
</comment>
<dbReference type="Pfam" id="PF01554">
    <property type="entry name" value="MatE"/>
    <property type="match status" value="2"/>
</dbReference>
<dbReference type="PANTHER" id="PTHR43823">
    <property type="entry name" value="SPORULATION PROTEIN YKVU"/>
    <property type="match status" value="1"/>
</dbReference>
<keyword evidence="5" id="KW-1003">Cell membrane</keyword>
<dbReference type="InterPro" id="IPR048279">
    <property type="entry name" value="MdtK-like"/>
</dbReference>
<evidence type="ECO:0000256" key="9">
    <source>
        <dbReference type="ARBA" id="ARBA00023251"/>
    </source>
</evidence>